<dbReference type="PROSITE" id="PS00041">
    <property type="entry name" value="HTH_ARAC_FAMILY_1"/>
    <property type="match status" value="1"/>
</dbReference>
<dbReference type="SMART" id="SM00342">
    <property type="entry name" value="HTH_ARAC"/>
    <property type="match status" value="1"/>
</dbReference>
<dbReference type="GO" id="GO:0043565">
    <property type="term" value="F:sequence-specific DNA binding"/>
    <property type="evidence" value="ECO:0007669"/>
    <property type="project" value="InterPro"/>
</dbReference>
<dbReference type="Gene3D" id="2.60.120.280">
    <property type="entry name" value="Regulatory protein AraC"/>
    <property type="match status" value="1"/>
</dbReference>
<feature type="domain" description="HTH araC/xylS-type" evidence="6">
    <location>
        <begin position="172"/>
        <end position="270"/>
    </location>
</feature>
<keyword evidence="4" id="KW-0010">Activator</keyword>
<dbReference type="Gene3D" id="1.10.10.60">
    <property type="entry name" value="Homeodomain-like"/>
    <property type="match status" value="2"/>
</dbReference>
<dbReference type="SUPFAM" id="SSF46689">
    <property type="entry name" value="Homeodomain-like"/>
    <property type="match status" value="2"/>
</dbReference>
<keyword evidence="5" id="KW-0804">Transcription</keyword>
<dbReference type="InterPro" id="IPR018062">
    <property type="entry name" value="HTH_AraC-typ_CS"/>
</dbReference>
<dbReference type="PROSITE" id="PS01124">
    <property type="entry name" value="HTH_ARAC_FAMILY_2"/>
    <property type="match status" value="1"/>
</dbReference>
<dbReference type="InterPro" id="IPR037923">
    <property type="entry name" value="HTH-like"/>
</dbReference>
<name>A0A9D1K157_9FIRM</name>
<dbReference type="InterPro" id="IPR020449">
    <property type="entry name" value="Tscrpt_reg_AraC-type_HTH"/>
</dbReference>
<keyword evidence="2" id="KW-0805">Transcription regulation</keyword>
<evidence type="ECO:0000313" key="7">
    <source>
        <dbReference type="EMBL" id="HIS78036.1"/>
    </source>
</evidence>
<gene>
    <name evidence="7" type="ORF">IAD03_01570</name>
</gene>
<dbReference type="Proteomes" id="UP000824141">
    <property type="component" value="Unassembled WGS sequence"/>
</dbReference>
<reference evidence="7" key="2">
    <citation type="journal article" date="2021" name="PeerJ">
        <title>Extensive microbial diversity within the chicken gut microbiome revealed by metagenomics and culture.</title>
        <authorList>
            <person name="Gilroy R."/>
            <person name="Ravi A."/>
            <person name="Getino M."/>
            <person name="Pursley I."/>
            <person name="Horton D.L."/>
            <person name="Alikhan N.F."/>
            <person name="Baker D."/>
            <person name="Gharbi K."/>
            <person name="Hall N."/>
            <person name="Watson M."/>
            <person name="Adriaenssens E.M."/>
            <person name="Foster-Nyarko E."/>
            <person name="Jarju S."/>
            <person name="Secka A."/>
            <person name="Antonio M."/>
            <person name="Oren A."/>
            <person name="Chaudhuri R.R."/>
            <person name="La Ragione R."/>
            <person name="Hildebrand F."/>
            <person name="Pallen M.J."/>
        </authorList>
    </citation>
    <scope>NUCLEOTIDE SEQUENCE</scope>
    <source>
        <strain evidence="7">6086</strain>
    </source>
</reference>
<sequence length="276" mass="31416">MREKLLSFLPDQFPEPDAFFVELTGITYPDPRYRIDRDRSPVLCLEYVIAGRGHVEVGGRSFDPQAGDVYLLPMGLHHRYRSDPADPWKKIWMNVRGTLCADLLRAYRLGETYHVPACPLLPLFEEFVSVCAGPPADPWELERRCSLLLHDILSRVRASLSILPDSPPGPAEQARELLDRSLYEPVTVDDLAAAVGLSPSQLTRVFSARFGVTPYRYLLSRRLETARLLLRGTALPVREIAFRLCFSDEHYFSSLFRRKTGQTPSAYRRNPEGKIL</sequence>
<dbReference type="InterPro" id="IPR050204">
    <property type="entry name" value="AraC_XylS_family_regulators"/>
</dbReference>
<dbReference type="InterPro" id="IPR018060">
    <property type="entry name" value="HTH_AraC"/>
</dbReference>
<dbReference type="PANTHER" id="PTHR46796:SF13">
    <property type="entry name" value="HTH-TYPE TRANSCRIPTIONAL ACTIVATOR RHAS"/>
    <property type="match status" value="1"/>
</dbReference>
<evidence type="ECO:0000259" key="6">
    <source>
        <dbReference type="PROSITE" id="PS01124"/>
    </source>
</evidence>
<protein>
    <submittedName>
        <fullName evidence="7">Helix-turn-helix domain-containing protein</fullName>
    </submittedName>
</protein>
<keyword evidence="3" id="KW-0238">DNA-binding</keyword>
<dbReference type="Pfam" id="PF02311">
    <property type="entry name" value="AraC_binding"/>
    <property type="match status" value="1"/>
</dbReference>
<evidence type="ECO:0000256" key="1">
    <source>
        <dbReference type="ARBA" id="ARBA00022490"/>
    </source>
</evidence>
<organism evidence="7 8">
    <name type="scientific">Candidatus Caccousia stercoris</name>
    <dbReference type="NCBI Taxonomy" id="2840723"/>
    <lineage>
        <taxon>Bacteria</taxon>
        <taxon>Bacillati</taxon>
        <taxon>Bacillota</taxon>
        <taxon>Clostridia</taxon>
        <taxon>Eubacteriales</taxon>
        <taxon>Oscillospiraceae</taxon>
        <taxon>Oscillospiraceae incertae sedis</taxon>
        <taxon>Candidatus Caccousia</taxon>
    </lineage>
</organism>
<dbReference type="Pfam" id="PF12833">
    <property type="entry name" value="HTH_18"/>
    <property type="match status" value="1"/>
</dbReference>
<evidence type="ECO:0000256" key="2">
    <source>
        <dbReference type="ARBA" id="ARBA00023015"/>
    </source>
</evidence>
<dbReference type="AlphaFoldDB" id="A0A9D1K157"/>
<dbReference type="PANTHER" id="PTHR46796">
    <property type="entry name" value="HTH-TYPE TRANSCRIPTIONAL ACTIVATOR RHAS-RELATED"/>
    <property type="match status" value="1"/>
</dbReference>
<dbReference type="EMBL" id="DVJM01000022">
    <property type="protein sequence ID" value="HIS78036.1"/>
    <property type="molecule type" value="Genomic_DNA"/>
</dbReference>
<evidence type="ECO:0000313" key="8">
    <source>
        <dbReference type="Proteomes" id="UP000824141"/>
    </source>
</evidence>
<evidence type="ECO:0000256" key="4">
    <source>
        <dbReference type="ARBA" id="ARBA00023159"/>
    </source>
</evidence>
<comment type="caution">
    <text evidence="7">The sequence shown here is derived from an EMBL/GenBank/DDBJ whole genome shotgun (WGS) entry which is preliminary data.</text>
</comment>
<dbReference type="InterPro" id="IPR009057">
    <property type="entry name" value="Homeodomain-like_sf"/>
</dbReference>
<keyword evidence="1" id="KW-0963">Cytoplasm</keyword>
<dbReference type="GO" id="GO:0003700">
    <property type="term" value="F:DNA-binding transcription factor activity"/>
    <property type="evidence" value="ECO:0007669"/>
    <property type="project" value="InterPro"/>
</dbReference>
<dbReference type="InterPro" id="IPR003313">
    <property type="entry name" value="AraC-bd"/>
</dbReference>
<evidence type="ECO:0000256" key="5">
    <source>
        <dbReference type="ARBA" id="ARBA00023163"/>
    </source>
</evidence>
<proteinExistence type="predicted"/>
<evidence type="ECO:0000256" key="3">
    <source>
        <dbReference type="ARBA" id="ARBA00023125"/>
    </source>
</evidence>
<dbReference type="SUPFAM" id="SSF51215">
    <property type="entry name" value="Regulatory protein AraC"/>
    <property type="match status" value="1"/>
</dbReference>
<reference evidence="7" key="1">
    <citation type="submission" date="2020-10" db="EMBL/GenBank/DDBJ databases">
        <authorList>
            <person name="Gilroy R."/>
        </authorList>
    </citation>
    <scope>NUCLEOTIDE SEQUENCE</scope>
    <source>
        <strain evidence="7">6086</strain>
    </source>
</reference>
<accession>A0A9D1K157</accession>
<dbReference type="PRINTS" id="PR00032">
    <property type="entry name" value="HTHARAC"/>
</dbReference>